<dbReference type="EMBL" id="KZ819354">
    <property type="protein sequence ID" value="PWN45557.1"/>
    <property type="molecule type" value="Genomic_DNA"/>
</dbReference>
<feature type="compositionally biased region" description="Basic and acidic residues" evidence="1">
    <location>
        <begin position="287"/>
        <end position="301"/>
    </location>
</feature>
<dbReference type="AlphaFoldDB" id="A0A316W6Q6"/>
<dbReference type="Proteomes" id="UP000245783">
    <property type="component" value="Unassembled WGS sequence"/>
</dbReference>
<dbReference type="STRING" id="1522189.A0A316W6Q6"/>
<feature type="compositionally biased region" description="Acidic residues" evidence="1">
    <location>
        <begin position="118"/>
        <end position="156"/>
    </location>
</feature>
<feature type="compositionally biased region" description="Basic residues" evidence="1">
    <location>
        <begin position="262"/>
        <end position="286"/>
    </location>
</feature>
<keyword evidence="3" id="KW-1185">Reference proteome</keyword>
<feature type="compositionally biased region" description="Basic and acidic residues" evidence="1">
    <location>
        <begin position="157"/>
        <end position="168"/>
    </location>
</feature>
<feature type="compositionally biased region" description="Acidic residues" evidence="1">
    <location>
        <begin position="169"/>
        <end position="208"/>
    </location>
</feature>
<evidence type="ECO:0000313" key="3">
    <source>
        <dbReference type="Proteomes" id="UP000245783"/>
    </source>
</evidence>
<feature type="region of interest" description="Disordered" evidence="1">
    <location>
        <begin position="118"/>
        <end position="236"/>
    </location>
</feature>
<gene>
    <name evidence="2" type="ORF">IE81DRAFT_327806</name>
</gene>
<accession>A0A316W6Q6</accession>
<sequence>MPAWTCQYVDEHKSVIWECDRERSIGHLYKEFRGRTRDALFYELQQRFPLASRMINKLKLDEAKAWAAALNGTPLSNGIRLSAADLLAEVAAFSFVEPCHTARQGRLIVKLHFQNCDEDMGGEDPEDEEMAEEDAEDEEMADEDEDMGGEDPEDQEMADKDQEVRQNDAEDEEMAENEDEEAEEQAEEEDEEEEEEDEEEEEGEEEEGQNTTQDVHRDADPKQTEAETLAAKKAARALRRATAALKGTLAAEDEAAAVVKQGKQHLRKKRKADTEKKRRARKKLEKLKKLEEQRRAAEAKQTRKKELKKLGQTLVNRHRSDLRKKATLAALTLPKPLVRSSSSPPSAAQKHFEARVARYLEKRKHGDVFAWTMVDVLLSLAGYSSNDQVPTPSLDRAFQAVVDVWLKALKSNDCAAPPAAAATITPQSAKAHLGKAFGLVKMDESGASNTLNILLRVAGGLFCARHKLHEIMHQKPTREATALMDLVVNAGTWTILPVLGASSVRIRSLLAQGCSQGVASDFFSGTLPRMPDDEAVNYSSLSDCACAFQQLYVLKTHILDPLLRKLHHHLPPAVHVCDGAVVISLATCLQTASKDRKTLDPLFKSSSIKEHPSWDKGVQIHRKCQETTYYSCPLMKTPALRETQQEETRSAFHKDVLAQLETEPPVAGPSALAELDLTLEHFRGARGVSFITPVKTVDRAIPDFRFGGMVSIPAELQDREAMEAHEHLAALLSGKAP</sequence>
<dbReference type="InParanoid" id="A0A316W6Q6"/>
<feature type="compositionally biased region" description="Basic and acidic residues" evidence="1">
    <location>
        <begin position="214"/>
        <end position="225"/>
    </location>
</feature>
<dbReference type="RefSeq" id="XP_025372717.1">
    <property type="nucleotide sequence ID" value="XM_025515086.1"/>
</dbReference>
<organism evidence="2 3">
    <name type="scientific">Ceraceosorus guamensis</name>
    <dbReference type="NCBI Taxonomy" id="1522189"/>
    <lineage>
        <taxon>Eukaryota</taxon>
        <taxon>Fungi</taxon>
        <taxon>Dikarya</taxon>
        <taxon>Basidiomycota</taxon>
        <taxon>Ustilaginomycotina</taxon>
        <taxon>Exobasidiomycetes</taxon>
        <taxon>Ceraceosorales</taxon>
        <taxon>Ceraceosoraceae</taxon>
        <taxon>Ceraceosorus</taxon>
    </lineage>
</organism>
<dbReference type="GeneID" id="37036956"/>
<dbReference type="OrthoDB" id="10618311at2759"/>
<evidence type="ECO:0000313" key="2">
    <source>
        <dbReference type="EMBL" id="PWN45557.1"/>
    </source>
</evidence>
<feature type="region of interest" description="Disordered" evidence="1">
    <location>
        <begin position="260"/>
        <end position="311"/>
    </location>
</feature>
<evidence type="ECO:0000256" key="1">
    <source>
        <dbReference type="SAM" id="MobiDB-lite"/>
    </source>
</evidence>
<name>A0A316W6Q6_9BASI</name>
<proteinExistence type="predicted"/>
<reference evidence="2 3" key="1">
    <citation type="journal article" date="2018" name="Mol. Biol. Evol.">
        <title>Broad Genomic Sampling Reveals a Smut Pathogenic Ancestry of the Fungal Clade Ustilaginomycotina.</title>
        <authorList>
            <person name="Kijpornyongpan T."/>
            <person name="Mondo S.J."/>
            <person name="Barry K."/>
            <person name="Sandor L."/>
            <person name="Lee J."/>
            <person name="Lipzen A."/>
            <person name="Pangilinan J."/>
            <person name="LaButti K."/>
            <person name="Hainaut M."/>
            <person name="Henrissat B."/>
            <person name="Grigoriev I.V."/>
            <person name="Spatafora J.W."/>
            <person name="Aime M.C."/>
        </authorList>
    </citation>
    <scope>NUCLEOTIDE SEQUENCE [LARGE SCALE GENOMIC DNA]</scope>
    <source>
        <strain evidence="2 3">MCA 4658</strain>
    </source>
</reference>
<protein>
    <submittedName>
        <fullName evidence="2">Uncharacterized protein</fullName>
    </submittedName>
</protein>